<keyword evidence="1" id="KW-0732">Signal</keyword>
<gene>
    <name evidence="2" type="ORF">IFK94_08270</name>
</gene>
<evidence type="ECO:0000256" key="1">
    <source>
        <dbReference type="SAM" id="SignalP"/>
    </source>
</evidence>
<organism evidence="2 3">
    <name type="scientific">Candidatus Polarisedimenticola svalbardensis</name>
    <dbReference type="NCBI Taxonomy" id="2886004"/>
    <lineage>
        <taxon>Bacteria</taxon>
        <taxon>Pseudomonadati</taxon>
        <taxon>Acidobacteriota</taxon>
        <taxon>Candidatus Polarisedimenticolia</taxon>
        <taxon>Candidatus Polarisedimenticolales</taxon>
        <taxon>Candidatus Polarisedimenticolaceae</taxon>
        <taxon>Candidatus Polarisedimenticola</taxon>
    </lineage>
</organism>
<reference evidence="2 3" key="1">
    <citation type="submission" date="2020-08" db="EMBL/GenBank/DDBJ databases">
        <title>Acidobacteriota in marine sediments use diverse sulfur dissimilation pathways.</title>
        <authorList>
            <person name="Wasmund K."/>
        </authorList>
    </citation>
    <scope>NUCLEOTIDE SEQUENCE [LARGE SCALE GENOMIC DNA]</scope>
    <source>
        <strain evidence="2">MAG AM4</strain>
    </source>
</reference>
<dbReference type="EMBL" id="JACXWD010000022">
    <property type="protein sequence ID" value="MBD3868106.1"/>
    <property type="molecule type" value="Genomic_DNA"/>
</dbReference>
<sequence>MPRSRIGTVLLILLLASTAVAGDPDWQVRDTAGAVRILSTMDPDGRWSSVKVGDLVSMLNFFQTGRKGGAILVQANNRIRLYPDTKLEFPQSDSHPGQDIYQSTGRATYTLTGPDPVRIVTPWLVSTTTWGTVTVTIEDGFATVEAHQGKPIIVSRFTGRATILNPAHMVRVDSKAETLFQAAVEQAAGRSVLD</sequence>
<evidence type="ECO:0000313" key="3">
    <source>
        <dbReference type="Proteomes" id="UP000648239"/>
    </source>
</evidence>
<protein>
    <recommendedName>
        <fullName evidence="4">FecR protein domain-containing protein</fullName>
    </recommendedName>
</protein>
<feature type="chain" id="PRO_5035164226" description="FecR protein domain-containing protein" evidence="1">
    <location>
        <begin position="22"/>
        <end position="194"/>
    </location>
</feature>
<feature type="signal peptide" evidence="1">
    <location>
        <begin position="1"/>
        <end position="21"/>
    </location>
</feature>
<comment type="caution">
    <text evidence="2">The sequence shown here is derived from an EMBL/GenBank/DDBJ whole genome shotgun (WGS) entry which is preliminary data.</text>
</comment>
<proteinExistence type="predicted"/>
<dbReference type="Proteomes" id="UP000648239">
    <property type="component" value="Unassembled WGS sequence"/>
</dbReference>
<dbReference type="AlphaFoldDB" id="A0A8J6XX14"/>
<evidence type="ECO:0000313" key="2">
    <source>
        <dbReference type="EMBL" id="MBD3868106.1"/>
    </source>
</evidence>
<evidence type="ECO:0008006" key="4">
    <source>
        <dbReference type="Google" id="ProtNLM"/>
    </source>
</evidence>
<name>A0A8J6XX14_9BACT</name>
<accession>A0A8J6XX14</accession>